<organism evidence="4 5">
    <name type="scientific">Sphingobium baderi LL03</name>
    <dbReference type="NCBI Taxonomy" id="1114964"/>
    <lineage>
        <taxon>Bacteria</taxon>
        <taxon>Pseudomonadati</taxon>
        <taxon>Pseudomonadota</taxon>
        <taxon>Alphaproteobacteria</taxon>
        <taxon>Sphingomonadales</taxon>
        <taxon>Sphingomonadaceae</taxon>
        <taxon>Sphingobium</taxon>
    </lineage>
</organism>
<dbReference type="SUPFAM" id="SSF51395">
    <property type="entry name" value="FMN-linked oxidoreductases"/>
    <property type="match status" value="1"/>
</dbReference>
<dbReference type="PATRIC" id="fig|1114964.8.peg.2848"/>
<dbReference type="Gene3D" id="3.20.20.70">
    <property type="entry name" value="Aldolase class I"/>
    <property type="match status" value="1"/>
</dbReference>
<evidence type="ECO:0000313" key="5">
    <source>
        <dbReference type="Proteomes" id="UP000015524"/>
    </source>
</evidence>
<dbReference type="eggNOG" id="COG1902">
    <property type="taxonomic scope" value="Bacteria"/>
</dbReference>
<keyword evidence="1" id="KW-0285">Flavoprotein</keyword>
<dbReference type="InterPro" id="IPR051799">
    <property type="entry name" value="NADH_flavin_oxidoreductase"/>
</dbReference>
<evidence type="ECO:0000256" key="2">
    <source>
        <dbReference type="ARBA" id="ARBA00023002"/>
    </source>
</evidence>
<dbReference type="Proteomes" id="UP000015524">
    <property type="component" value="Unassembled WGS sequence"/>
</dbReference>
<proteinExistence type="predicted"/>
<evidence type="ECO:0000313" key="4">
    <source>
        <dbReference type="EMBL" id="EQB00498.1"/>
    </source>
</evidence>
<name>T0GKD9_9SPHN</name>
<keyword evidence="5" id="KW-1185">Reference proteome</keyword>
<evidence type="ECO:0000256" key="1">
    <source>
        <dbReference type="ARBA" id="ARBA00022630"/>
    </source>
</evidence>
<gene>
    <name evidence="4" type="ORF">L485_13235</name>
</gene>
<dbReference type="GO" id="GO:0016491">
    <property type="term" value="F:oxidoreductase activity"/>
    <property type="evidence" value="ECO:0007669"/>
    <property type="project" value="UniProtKB-KW"/>
</dbReference>
<dbReference type="EMBL" id="ATIB01000069">
    <property type="protein sequence ID" value="EQB00498.1"/>
    <property type="molecule type" value="Genomic_DNA"/>
</dbReference>
<comment type="caution">
    <text evidence="4">The sequence shown here is derived from an EMBL/GenBank/DDBJ whole genome shotgun (WGS) entry which is preliminary data.</text>
</comment>
<feature type="domain" description="NADH:flavin oxidoreductase/NADH oxidase N-terminal" evidence="3">
    <location>
        <begin position="6"/>
        <end position="312"/>
    </location>
</feature>
<sequence length="381" mass="41733">MEGILSLFTPYKVRGVSLDNRFIVPAMQRGVSANGSPTPALASYYRRFIEGGFSLVISESCAIDHPVATTKTGAIRINADTEPGWRRCIDEVRSVGGQILVQLWHEGAMRERNGHALPSLSPSGLQTASRANGRSLAPLELTQLKDCYRIAALRAQALGAAGVEVHAGHGYLLDQFLWPATNRRNDKYGGPDIRDRVQFPAEVIAAIREAVGEDFIISLRFSQWKVSYEGTVPTIHTDAKVVLSADDLKIMLGRLRVSGVDLFHASTRSFYRPEWPDIDDRSLAGWARELTDAGIITVGGVGGNNDNAEAMAGTQKAVPMSLESNLTELARRFERGDFDLVAVGRAAIGDQNWADKIRSGRFDEIMPFSASELHKLRSQIT</sequence>
<dbReference type="InterPro" id="IPR001155">
    <property type="entry name" value="OxRdtase_FMN_N"/>
</dbReference>
<dbReference type="RefSeq" id="WP_021245321.1">
    <property type="nucleotide sequence ID" value="NZ_ATIB01000069.1"/>
</dbReference>
<dbReference type="PANTHER" id="PTHR43656:SF2">
    <property type="entry name" value="BINDING OXIDOREDUCTASE, PUTATIVE (AFU_ORTHOLOGUE AFUA_2G08260)-RELATED"/>
    <property type="match status" value="1"/>
</dbReference>
<keyword evidence="2" id="KW-0560">Oxidoreductase</keyword>
<evidence type="ECO:0000259" key="3">
    <source>
        <dbReference type="Pfam" id="PF00724"/>
    </source>
</evidence>
<accession>T0GKD9</accession>
<dbReference type="GO" id="GO:0010181">
    <property type="term" value="F:FMN binding"/>
    <property type="evidence" value="ECO:0007669"/>
    <property type="project" value="InterPro"/>
</dbReference>
<dbReference type="AlphaFoldDB" id="T0GKD9"/>
<dbReference type="PANTHER" id="PTHR43656">
    <property type="entry name" value="BINDING OXIDOREDUCTASE, PUTATIVE (AFU_ORTHOLOGUE AFUA_2G08260)-RELATED"/>
    <property type="match status" value="1"/>
</dbReference>
<dbReference type="Pfam" id="PF00724">
    <property type="entry name" value="Oxidored_FMN"/>
    <property type="match status" value="1"/>
</dbReference>
<reference evidence="4 5" key="1">
    <citation type="journal article" date="2013" name="Genome Announc.">
        <title>Draft Genome Sequence of a Hexachlorocyclohexane-Degrading Bacterium, Sphingobium baderi Strain LL03T.</title>
        <authorList>
            <person name="Kaur J."/>
            <person name="Verma H."/>
            <person name="Tripathi C."/>
            <person name="Khurana J.P."/>
            <person name="Lal R."/>
        </authorList>
    </citation>
    <scope>NUCLEOTIDE SEQUENCE [LARGE SCALE GENOMIC DNA]</scope>
    <source>
        <strain evidence="4 5">LL03</strain>
    </source>
</reference>
<dbReference type="InterPro" id="IPR013785">
    <property type="entry name" value="Aldolase_TIM"/>
</dbReference>
<protein>
    <recommendedName>
        <fullName evidence="3">NADH:flavin oxidoreductase/NADH oxidase N-terminal domain-containing protein</fullName>
    </recommendedName>
</protein>